<evidence type="ECO:0000256" key="1">
    <source>
        <dbReference type="ARBA" id="ARBA00001917"/>
    </source>
</evidence>
<evidence type="ECO:0000313" key="7">
    <source>
        <dbReference type="EMBL" id="WAV91731.1"/>
    </source>
</evidence>
<evidence type="ECO:0000313" key="8">
    <source>
        <dbReference type="EMBL" id="WAV97522.1"/>
    </source>
</evidence>
<dbReference type="InterPro" id="IPR000415">
    <property type="entry name" value="Nitroreductase-like"/>
</dbReference>
<accession>A0A9E9LNE8</accession>
<dbReference type="Proteomes" id="UP001164819">
    <property type="component" value="Chromosome"/>
</dbReference>
<evidence type="ECO:0000313" key="9">
    <source>
        <dbReference type="Proteomes" id="UP001164794"/>
    </source>
</evidence>
<gene>
    <name evidence="8" type="ORF">NB645_01875</name>
    <name evidence="7" type="ORF">NB646_02975</name>
</gene>
<evidence type="ECO:0000256" key="3">
    <source>
        <dbReference type="ARBA" id="ARBA00022630"/>
    </source>
</evidence>
<dbReference type="EMBL" id="CP098251">
    <property type="protein sequence ID" value="WAV91731.1"/>
    <property type="molecule type" value="Genomic_DNA"/>
</dbReference>
<evidence type="ECO:0000256" key="5">
    <source>
        <dbReference type="ARBA" id="ARBA00023002"/>
    </source>
</evidence>
<organism evidence="7">
    <name type="scientific">Oxalobacter aliiformigenes</name>
    <dbReference type="NCBI Taxonomy" id="2946593"/>
    <lineage>
        <taxon>Bacteria</taxon>
        <taxon>Pseudomonadati</taxon>
        <taxon>Pseudomonadota</taxon>
        <taxon>Betaproteobacteria</taxon>
        <taxon>Burkholderiales</taxon>
        <taxon>Oxalobacteraceae</taxon>
        <taxon>Oxalobacter</taxon>
    </lineage>
</organism>
<comment type="cofactor">
    <cofactor evidence="1">
        <name>FMN</name>
        <dbReference type="ChEBI" id="CHEBI:58210"/>
    </cofactor>
</comment>
<evidence type="ECO:0000256" key="4">
    <source>
        <dbReference type="ARBA" id="ARBA00022643"/>
    </source>
</evidence>
<evidence type="ECO:0000259" key="6">
    <source>
        <dbReference type="Pfam" id="PF00881"/>
    </source>
</evidence>
<reference evidence="7" key="2">
    <citation type="journal article" date="2022" name="Front. Microbiol.">
        <title>New perspectives on an old grouping: The genomic and phenotypic variability of Oxalobacter formigenes and the implications for calcium oxalate stone prevention.</title>
        <authorList>
            <person name="Chmiel J.A."/>
            <person name="Carr C."/>
            <person name="Stuivenberg G.A."/>
            <person name="Venema R."/>
            <person name="Chanyi R.M."/>
            <person name="Al K.F."/>
            <person name="Giguere D."/>
            <person name="Say H."/>
            <person name="Akouris P.P."/>
            <person name="Dominguez Romero S.A."/>
            <person name="Kwong A."/>
            <person name="Tai V."/>
            <person name="Koval S.F."/>
            <person name="Razvi H."/>
            <person name="Bjazevic J."/>
            <person name="Burton J.P."/>
        </authorList>
    </citation>
    <scope>NUCLEOTIDE SEQUENCE</scope>
    <source>
        <strain evidence="7">OxK</strain>
    </source>
</reference>
<comment type="similarity">
    <text evidence="2">Belongs to the nitroreductase family.</text>
</comment>
<keyword evidence="9" id="KW-1185">Reference proteome</keyword>
<dbReference type="Proteomes" id="UP001164794">
    <property type="component" value="Chromosome"/>
</dbReference>
<name>A0A9E9LNE8_9BURK</name>
<keyword evidence="4" id="KW-0288">FMN</keyword>
<proteinExistence type="inferred from homology"/>
<protein>
    <submittedName>
        <fullName evidence="7">Nitroreductase</fullName>
    </submittedName>
</protein>
<dbReference type="InterPro" id="IPR029479">
    <property type="entry name" value="Nitroreductase"/>
</dbReference>
<dbReference type="AlphaFoldDB" id="A0A9E9LNE8"/>
<keyword evidence="3" id="KW-0285">Flavoprotein</keyword>
<dbReference type="SUPFAM" id="SSF55469">
    <property type="entry name" value="FMN-dependent nitroreductase-like"/>
    <property type="match status" value="1"/>
</dbReference>
<evidence type="ECO:0000256" key="2">
    <source>
        <dbReference type="ARBA" id="ARBA00007118"/>
    </source>
</evidence>
<dbReference type="RefSeq" id="WP_269264993.1">
    <property type="nucleotide sequence ID" value="NZ_CP098248.1"/>
</dbReference>
<dbReference type="EMBL" id="CP098248">
    <property type="protein sequence ID" value="WAV97522.1"/>
    <property type="molecule type" value="Genomic_DNA"/>
</dbReference>
<reference evidence="8" key="1">
    <citation type="journal article" date="2022" name="Front. Microbiol.">
        <title>New perspectives on an old grouping: The genomic and phenotypic variability of Oxalobacter formigenes and the implications for calcium oxalate stone prevention.</title>
        <authorList>
            <person name="Chmiel J.A."/>
            <person name="Carr C."/>
            <person name="Stuivenberg G.A."/>
            <person name="Venema R."/>
            <person name="Chanyi R.M."/>
            <person name="Al K.F."/>
            <person name="Giguere D."/>
            <person name="Say H."/>
            <person name="Akouris P.P."/>
            <person name="Dominguez Romero S.A."/>
            <person name="Kwong A."/>
            <person name="Tai V."/>
            <person name="Koval S.F."/>
            <person name="Razvi H."/>
            <person name="Bjazevic J."/>
            <person name="Burton J.P."/>
        </authorList>
    </citation>
    <scope>NUCLEOTIDE SEQUENCE</scope>
    <source>
        <strain evidence="8">HOxNP-1</strain>
    </source>
</reference>
<dbReference type="PANTHER" id="PTHR43673">
    <property type="entry name" value="NAD(P)H NITROREDUCTASE YDGI-RELATED"/>
    <property type="match status" value="1"/>
</dbReference>
<feature type="domain" description="Nitroreductase" evidence="6">
    <location>
        <begin position="13"/>
        <end position="203"/>
    </location>
</feature>
<dbReference type="GO" id="GO:0016491">
    <property type="term" value="F:oxidoreductase activity"/>
    <property type="evidence" value="ECO:0007669"/>
    <property type="project" value="UniProtKB-KW"/>
</dbReference>
<dbReference type="Pfam" id="PF00881">
    <property type="entry name" value="Nitroreductase"/>
    <property type="match status" value="1"/>
</dbReference>
<keyword evidence="5" id="KW-0560">Oxidoreductase</keyword>
<dbReference type="CDD" id="cd02136">
    <property type="entry name" value="PnbA_NfnB-like"/>
    <property type="match status" value="1"/>
</dbReference>
<dbReference type="PANTHER" id="PTHR43673:SF2">
    <property type="entry name" value="NITROREDUCTASE"/>
    <property type="match status" value="1"/>
</dbReference>
<dbReference type="Gene3D" id="3.40.109.10">
    <property type="entry name" value="NADH Oxidase"/>
    <property type="match status" value="1"/>
</dbReference>
<sequence>MFSIQPSTTDTQITRRHSVRAYKSDPVSSELLRHLLEMAAHAPSTTNSQPWKSYVLTGDSLKNLTHAVCTAFDTEPDKHHAEYPYYPDPPLEPYLSRRRKIGQNMYRLLDIAREDREKRRLQQRRNLEFFGAPAGILFTIHRQLPAINLIDYGAFFQTLMLSAKSHALDTCLQAYWSDYHRIIRDILPITPDEVVIAGMAIGYADPAAPVNQLITEREPVSSFATFLN</sequence>